<dbReference type="InterPro" id="IPR001806">
    <property type="entry name" value="Small_GTPase"/>
</dbReference>
<dbReference type="Pfam" id="PF00071">
    <property type="entry name" value="Ras"/>
    <property type="match status" value="1"/>
</dbReference>
<dbReference type="InterPro" id="IPR025259">
    <property type="entry name" value="CCDC34/181"/>
</dbReference>
<keyword evidence="5" id="KW-1003">Cell membrane</keyword>
<dbReference type="PROSITE" id="PS51419">
    <property type="entry name" value="RAB"/>
    <property type="match status" value="1"/>
</dbReference>
<evidence type="ECO:0000256" key="13">
    <source>
        <dbReference type="ARBA" id="ARBA00023288"/>
    </source>
</evidence>
<dbReference type="SUPFAM" id="SSF52540">
    <property type="entry name" value="P-loop containing nucleoside triphosphate hydrolases"/>
    <property type="match status" value="1"/>
</dbReference>
<evidence type="ECO:0000256" key="3">
    <source>
        <dbReference type="ARBA" id="ARBA00006270"/>
    </source>
</evidence>
<feature type="compositionally biased region" description="Low complexity" evidence="18">
    <location>
        <begin position="16"/>
        <end position="30"/>
    </location>
</feature>
<evidence type="ECO:0000256" key="2">
    <source>
        <dbReference type="ARBA" id="ARBA00004342"/>
    </source>
</evidence>
<sequence>MYFSVSSALLMMSAFPSSSSKSLTSTPLKSRASVPGSVRQRSRSAESTGDSTSSLLSPIYHDSFELSDEEPESDQPRPVHNMTVTLSEDGAPVSPSRDEVDTTGLEDRSSGGHFKLSAWEQWIVDKAKEERIRKQQKAMEELTLKEKEEEQKKEQQKKKVACDCKIQEWLQIKREQEKKERESKEFQKSKEQLQEEKRRAEIEKKAQEKYKEWLRKKKQEETERKLKEKEEAARREAEERERKENAEESFKEWLAGVKTKGKLSRKSSASSAGSYNNVNYPAPSFVNPIPWKPIHVPQQDRTPRKSSARKRTPGPPKSQSTPCLTYRPKDTVAFSLMQSTGQEDEDRCDFLFKIILIGDSNVGKTCVIHSFKSGVFSDNHHNTIGVDFTVRSMDIDGKKVKMQVWDTAGQERFRTITQSYYRSAHGAMIAYDLTRRPTFESLRHWIQGVEQYGAANVVFVLIGNKCDLEAQRQVLFEDACTLAERTGALAALETSAKQYHNIEEAFKLMARELLVRHGGIVHQDNHSDSQTVYLHSDSHPIDGGKHLEKRSCDC</sequence>
<evidence type="ECO:0000259" key="19">
    <source>
        <dbReference type="Pfam" id="PF13904"/>
    </source>
</evidence>
<dbReference type="Pfam" id="PF13904">
    <property type="entry name" value="CCDC34"/>
    <property type="match status" value="1"/>
</dbReference>
<proteinExistence type="inferred from homology"/>
<dbReference type="SMART" id="SM00176">
    <property type="entry name" value="RAN"/>
    <property type="match status" value="1"/>
</dbReference>
<evidence type="ECO:0000256" key="12">
    <source>
        <dbReference type="ARBA" id="ARBA00023136"/>
    </source>
</evidence>
<dbReference type="SMART" id="SM00173">
    <property type="entry name" value="RAS"/>
    <property type="match status" value="1"/>
</dbReference>
<evidence type="ECO:0000256" key="6">
    <source>
        <dbReference type="ARBA" id="ARBA00022481"/>
    </source>
</evidence>
<comment type="function">
    <text evidence="17">The small GTPases Rab are key regulators of intracellular membrane trafficking, from the formation of transport vesicles to their fusion with membranes. Rabs cycle between an inactive GDP-bound form and an active GTP-bound form that is able to recruit to membranes different set of downstream effectors directly responsible for vesicle formation, movement, tethering and fusion.</text>
</comment>
<keyword evidence="14" id="KW-0636">Prenylation</keyword>
<dbReference type="CDD" id="cd01864">
    <property type="entry name" value="Rab19"/>
    <property type="match status" value="1"/>
</dbReference>
<evidence type="ECO:0000256" key="10">
    <source>
        <dbReference type="ARBA" id="ARBA00022842"/>
    </source>
</evidence>
<dbReference type="GO" id="GO:0003925">
    <property type="term" value="F:G protein activity"/>
    <property type="evidence" value="ECO:0007669"/>
    <property type="project" value="UniProtKB-EC"/>
</dbReference>
<dbReference type="SMART" id="SM00174">
    <property type="entry name" value="RHO"/>
    <property type="match status" value="1"/>
</dbReference>
<organism evidence="20 21">
    <name type="scientific">Anabarilius grahami</name>
    <name type="common">Kanglang fish</name>
    <name type="synonym">Barilius grahami</name>
    <dbReference type="NCBI Taxonomy" id="495550"/>
    <lineage>
        <taxon>Eukaryota</taxon>
        <taxon>Metazoa</taxon>
        <taxon>Chordata</taxon>
        <taxon>Craniata</taxon>
        <taxon>Vertebrata</taxon>
        <taxon>Euteleostomi</taxon>
        <taxon>Actinopterygii</taxon>
        <taxon>Neopterygii</taxon>
        <taxon>Teleostei</taxon>
        <taxon>Ostariophysi</taxon>
        <taxon>Cypriniformes</taxon>
        <taxon>Xenocyprididae</taxon>
        <taxon>Xenocypridinae</taxon>
        <taxon>Xenocypridinae incertae sedis</taxon>
        <taxon>Anabarilius</taxon>
    </lineage>
</organism>
<dbReference type="FunFam" id="3.40.50.300:FF:000887">
    <property type="entry name" value="Ras-related protein Rab-19"/>
    <property type="match status" value="1"/>
</dbReference>
<dbReference type="EC" id="3.6.5.2" evidence="4"/>
<feature type="region of interest" description="Disordered" evidence="18">
    <location>
        <begin position="142"/>
        <end position="161"/>
    </location>
</feature>
<evidence type="ECO:0000313" key="20">
    <source>
        <dbReference type="EMBL" id="ROI37086.1"/>
    </source>
</evidence>
<feature type="region of interest" description="Disordered" evidence="18">
    <location>
        <begin position="213"/>
        <end position="251"/>
    </location>
</feature>
<dbReference type="InterPro" id="IPR048040">
    <property type="entry name" value="Rab19/43"/>
</dbReference>
<dbReference type="Gene3D" id="3.40.50.300">
    <property type="entry name" value="P-loop containing nucleotide triphosphate hydrolases"/>
    <property type="match status" value="1"/>
</dbReference>
<evidence type="ECO:0000256" key="7">
    <source>
        <dbReference type="ARBA" id="ARBA00022723"/>
    </source>
</evidence>
<dbReference type="InterPro" id="IPR045323">
    <property type="entry name" value="CCDC34"/>
</dbReference>
<keyword evidence="8" id="KW-0547">Nucleotide-binding</keyword>
<comment type="caution">
    <text evidence="20">The sequence shown here is derived from an EMBL/GenBank/DDBJ whole genome shotgun (WGS) entry which is preliminary data.</text>
</comment>
<dbReference type="OrthoDB" id="8947195at2759"/>
<keyword evidence="11" id="KW-0342">GTP-binding</keyword>
<dbReference type="SMART" id="SM00175">
    <property type="entry name" value="RAB"/>
    <property type="match status" value="1"/>
</dbReference>
<comment type="similarity">
    <text evidence="3">Belongs to the small GTPase superfamily. Rab family.</text>
</comment>
<keyword evidence="13" id="KW-0449">Lipoprotein</keyword>
<feature type="region of interest" description="Disordered" evidence="18">
    <location>
        <begin position="176"/>
        <end position="199"/>
    </location>
</feature>
<keyword evidence="6" id="KW-0488">Methylation</keyword>
<feature type="domain" description="Coiled-coil" evidence="19">
    <location>
        <begin position="115"/>
        <end position="291"/>
    </location>
</feature>
<keyword evidence="7" id="KW-0479">Metal-binding</keyword>
<evidence type="ECO:0000256" key="4">
    <source>
        <dbReference type="ARBA" id="ARBA00011984"/>
    </source>
</evidence>
<feature type="region of interest" description="Disordered" evidence="18">
    <location>
        <begin position="291"/>
        <end position="324"/>
    </location>
</feature>
<dbReference type="GO" id="GO:0046872">
    <property type="term" value="F:metal ion binding"/>
    <property type="evidence" value="ECO:0007669"/>
    <property type="project" value="UniProtKB-KW"/>
</dbReference>
<name>A0A3N0XIX9_ANAGA</name>
<dbReference type="PANTHER" id="PTHR23247">
    <property type="entry name" value="NY-REN-41 ANTIGEN L15 -RELATED"/>
    <property type="match status" value="1"/>
</dbReference>
<protein>
    <recommendedName>
        <fullName evidence="15">Ras-related protein Rab-19</fullName>
        <ecNumber evidence="4">3.6.5.2</ecNumber>
    </recommendedName>
</protein>
<evidence type="ECO:0000256" key="17">
    <source>
        <dbReference type="ARBA" id="ARBA00057434"/>
    </source>
</evidence>
<feature type="compositionally biased region" description="Basic and acidic residues" evidence="18">
    <location>
        <begin position="96"/>
        <end position="110"/>
    </location>
</feature>
<evidence type="ECO:0000256" key="16">
    <source>
        <dbReference type="ARBA" id="ARBA00047660"/>
    </source>
</evidence>
<dbReference type="Proteomes" id="UP000281406">
    <property type="component" value="Unassembled WGS sequence"/>
</dbReference>
<keyword evidence="21" id="KW-1185">Reference proteome</keyword>
<feature type="compositionally biased region" description="Polar residues" evidence="18">
    <location>
        <begin position="45"/>
        <end position="56"/>
    </location>
</feature>
<dbReference type="NCBIfam" id="TIGR00231">
    <property type="entry name" value="small_GTP"/>
    <property type="match status" value="1"/>
</dbReference>
<comment type="cofactor">
    <cofactor evidence="1">
        <name>Mg(2+)</name>
        <dbReference type="ChEBI" id="CHEBI:18420"/>
    </cofactor>
</comment>
<evidence type="ECO:0000256" key="8">
    <source>
        <dbReference type="ARBA" id="ARBA00022741"/>
    </source>
</evidence>
<evidence type="ECO:0000256" key="15">
    <source>
        <dbReference type="ARBA" id="ARBA00039499"/>
    </source>
</evidence>
<dbReference type="GO" id="GO:0005886">
    <property type="term" value="C:plasma membrane"/>
    <property type="evidence" value="ECO:0007669"/>
    <property type="project" value="UniProtKB-SubCell"/>
</dbReference>
<keyword evidence="12" id="KW-0472">Membrane</keyword>
<keyword evidence="9" id="KW-0378">Hydrolase</keyword>
<dbReference type="EMBL" id="RJVU01072345">
    <property type="protein sequence ID" value="ROI37086.1"/>
    <property type="molecule type" value="Genomic_DNA"/>
</dbReference>
<evidence type="ECO:0000256" key="9">
    <source>
        <dbReference type="ARBA" id="ARBA00022801"/>
    </source>
</evidence>
<feature type="region of interest" description="Disordered" evidence="18">
    <location>
        <begin position="16"/>
        <end position="111"/>
    </location>
</feature>
<evidence type="ECO:0000256" key="5">
    <source>
        <dbReference type="ARBA" id="ARBA00022475"/>
    </source>
</evidence>
<comment type="catalytic activity">
    <reaction evidence="16">
        <text>GTP + H2O = GDP + phosphate + H(+)</text>
        <dbReference type="Rhea" id="RHEA:19669"/>
        <dbReference type="ChEBI" id="CHEBI:15377"/>
        <dbReference type="ChEBI" id="CHEBI:15378"/>
        <dbReference type="ChEBI" id="CHEBI:37565"/>
        <dbReference type="ChEBI" id="CHEBI:43474"/>
        <dbReference type="ChEBI" id="CHEBI:58189"/>
        <dbReference type="EC" id="3.6.5.2"/>
    </reaction>
    <physiologicalReaction direction="left-to-right" evidence="16">
        <dbReference type="Rhea" id="RHEA:19670"/>
    </physiologicalReaction>
</comment>
<evidence type="ECO:0000256" key="11">
    <source>
        <dbReference type="ARBA" id="ARBA00023134"/>
    </source>
</evidence>
<dbReference type="GO" id="GO:0005525">
    <property type="term" value="F:GTP binding"/>
    <property type="evidence" value="ECO:0007669"/>
    <property type="project" value="UniProtKB-KW"/>
</dbReference>
<evidence type="ECO:0000256" key="18">
    <source>
        <dbReference type="SAM" id="MobiDB-lite"/>
    </source>
</evidence>
<evidence type="ECO:0000256" key="14">
    <source>
        <dbReference type="ARBA" id="ARBA00023289"/>
    </source>
</evidence>
<dbReference type="InterPro" id="IPR027417">
    <property type="entry name" value="P-loop_NTPase"/>
</dbReference>
<dbReference type="InterPro" id="IPR005225">
    <property type="entry name" value="Small_GTP-bd"/>
</dbReference>
<evidence type="ECO:0000256" key="1">
    <source>
        <dbReference type="ARBA" id="ARBA00001946"/>
    </source>
</evidence>
<reference evidence="20 21" key="1">
    <citation type="submission" date="2018-10" db="EMBL/GenBank/DDBJ databases">
        <title>Genome assembly for a Yunnan-Guizhou Plateau 3E fish, Anabarilius grahami (Regan), and its evolutionary and genetic applications.</title>
        <authorList>
            <person name="Jiang W."/>
        </authorList>
    </citation>
    <scope>NUCLEOTIDE SEQUENCE [LARGE SCALE GENOMIC DNA]</scope>
    <source>
        <strain evidence="20">AG-KIZ</strain>
        <tissue evidence="20">Muscle</tissue>
    </source>
</reference>
<dbReference type="PROSITE" id="PS51421">
    <property type="entry name" value="RAS"/>
    <property type="match status" value="1"/>
</dbReference>
<evidence type="ECO:0000313" key="21">
    <source>
        <dbReference type="Proteomes" id="UP000281406"/>
    </source>
</evidence>
<gene>
    <name evidence="20" type="ORF">DPX16_3024</name>
</gene>
<accession>A0A3N0XIX9</accession>
<keyword evidence="10" id="KW-0460">Magnesium</keyword>
<dbReference type="PRINTS" id="PR00449">
    <property type="entry name" value="RASTRNSFRMNG"/>
</dbReference>
<comment type="subcellular location">
    <subcellularLocation>
        <location evidence="2">Cell membrane</location>
        <topology evidence="2">Lipid-anchor</topology>
        <orientation evidence="2">Cytoplasmic side</orientation>
    </subcellularLocation>
</comment>
<dbReference type="PANTHER" id="PTHR23247:SF2">
    <property type="entry name" value="COILED-COIL DOMAIN-CONTAINING PROTEIN 34"/>
    <property type="match status" value="1"/>
</dbReference>
<feature type="compositionally biased region" description="Basic and acidic residues" evidence="18">
    <location>
        <begin position="142"/>
        <end position="154"/>
    </location>
</feature>
<dbReference type="AlphaFoldDB" id="A0A3N0XIX9"/>